<feature type="region of interest" description="Disordered" evidence="1">
    <location>
        <begin position="52"/>
        <end position="81"/>
    </location>
</feature>
<comment type="caution">
    <text evidence="2">The sequence shown here is derived from an EMBL/GenBank/DDBJ whole genome shotgun (WGS) entry which is preliminary data.</text>
</comment>
<keyword evidence="3" id="KW-1185">Reference proteome</keyword>
<feature type="region of interest" description="Disordered" evidence="1">
    <location>
        <begin position="182"/>
        <end position="221"/>
    </location>
</feature>
<evidence type="ECO:0000313" key="3">
    <source>
        <dbReference type="Proteomes" id="UP000789342"/>
    </source>
</evidence>
<dbReference type="Proteomes" id="UP000789342">
    <property type="component" value="Unassembled WGS sequence"/>
</dbReference>
<evidence type="ECO:0000256" key="1">
    <source>
        <dbReference type="SAM" id="MobiDB-lite"/>
    </source>
</evidence>
<feature type="compositionally biased region" description="Basic and acidic residues" evidence="1">
    <location>
        <begin position="206"/>
        <end position="218"/>
    </location>
</feature>
<proteinExistence type="predicted"/>
<sequence>DRARELRNQVQELTEKYNVSAVFDESESGSSDMESKWCAERGKEGCCSKNCSMKNSSIRKVPRPTKAQFSSDEGDSESEEERCQYRRHWVFGKSENRKGKVVPESKMMRKGYPRIRMNSPAPESGCDDDDIPSLEINGCVSKRRSSMEGRVKDLVSNGDETESNSESVEEGRQVKRLGFFGKDMGTKGKIAPKPRPIQEGYPRINLKPEPRKLKRDNDDTFPLKGTTSAVAVKERIIAAEDLDVRLIQREELTMSRDDAREKIVGEEVEKVESDSETGKKQNEQIETMIAEGLDISITSKKLPATPTMWKHQDKIDKIRIDPGIGKESAGKLPEDKQSTLTDTQDVQETISKRMASITTKWAYKGTVKLCSIFTSWQHAINATNVRRMTTAYSSNVSAAEKFYATWTFKARLIQLVPNHSIFDIHIEYQDVVDDTAKKKRIVWESNMRTARPTLNVIGEAAIRDHEEPRSALPIRPQVKELMTPMAIKYYPRTKRRYRNSKRRVRRVITIVSRKRKVYRTYHHRVITSIRAKSKSIQHNSIHQSYLPRKPETAIKRWENRTFRQEIGWGSHLEQSHKITRICGITRKVYNSKFRCTRRNNGKEGCKRMNASSPAVTKEIKNELRTTINGKNSNSDVCTICSSCDIQPSDTPPPWITCRVPEVN</sequence>
<organism evidence="2 3">
    <name type="scientific">Acaulospora morrowiae</name>
    <dbReference type="NCBI Taxonomy" id="94023"/>
    <lineage>
        <taxon>Eukaryota</taxon>
        <taxon>Fungi</taxon>
        <taxon>Fungi incertae sedis</taxon>
        <taxon>Mucoromycota</taxon>
        <taxon>Glomeromycotina</taxon>
        <taxon>Glomeromycetes</taxon>
        <taxon>Diversisporales</taxon>
        <taxon>Acaulosporaceae</taxon>
        <taxon>Acaulospora</taxon>
    </lineage>
</organism>
<name>A0A9N9N3A1_9GLOM</name>
<reference evidence="2" key="1">
    <citation type="submission" date="2021-06" db="EMBL/GenBank/DDBJ databases">
        <authorList>
            <person name="Kallberg Y."/>
            <person name="Tangrot J."/>
            <person name="Rosling A."/>
        </authorList>
    </citation>
    <scope>NUCLEOTIDE SEQUENCE</scope>
    <source>
        <strain evidence="2">CL551</strain>
    </source>
</reference>
<evidence type="ECO:0000313" key="2">
    <source>
        <dbReference type="EMBL" id="CAG8699792.1"/>
    </source>
</evidence>
<accession>A0A9N9N3A1</accession>
<dbReference type="EMBL" id="CAJVPV010016817">
    <property type="protein sequence ID" value="CAG8699792.1"/>
    <property type="molecule type" value="Genomic_DNA"/>
</dbReference>
<dbReference type="AlphaFoldDB" id="A0A9N9N3A1"/>
<feature type="non-terminal residue" evidence="2">
    <location>
        <position position="1"/>
    </location>
</feature>
<gene>
    <name evidence="2" type="ORF">AMORRO_LOCUS12058</name>
</gene>
<protein>
    <submittedName>
        <fullName evidence="2">12332_t:CDS:1</fullName>
    </submittedName>
</protein>